<proteinExistence type="inferred from homology"/>
<dbReference type="Pfam" id="PF05183">
    <property type="entry name" value="RdRP"/>
    <property type="match status" value="1"/>
</dbReference>
<comment type="function">
    <text evidence="8">Probably involved in the RNA silencing pathway and required for the generation of small interfering RNAs (siRNAs).</text>
</comment>
<keyword evidence="12" id="KW-1185">Reference proteome</keyword>
<evidence type="ECO:0000256" key="6">
    <source>
        <dbReference type="ARBA" id="ARBA00023158"/>
    </source>
</evidence>
<evidence type="ECO:0000259" key="10">
    <source>
        <dbReference type="Pfam" id="PF26253"/>
    </source>
</evidence>
<keyword evidence="6 8" id="KW-0943">RNA-mediated gene silencing</keyword>
<dbReference type="PANTHER" id="PTHR23079:SF55">
    <property type="entry name" value="RNA-DIRECTED RNA POLYMERASE"/>
    <property type="match status" value="1"/>
</dbReference>
<dbReference type="EMBL" id="JALJOR010000004">
    <property type="protein sequence ID" value="KAK9817914.1"/>
    <property type="molecule type" value="Genomic_DNA"/>
</dbReference>
<evidence type="ECO:0000313" key="11">
    <source>
        <dbReference type="EMBL" id="KAK9817914.1"/>
    </source>
</evidence>
<dbReference type="InterPro" id="IPR058752">
    <property type="entry name" value="RDRP_C_head"/>
</dbReference>
<evidence type="ECO:0000256" key="7">
    <source>
        <dbReference type="ARBA" id="ARBA00048744"/>
    </source>
</evidence>
<keyword evidence="4 8" id="KW-0548">Nucleotidyltransferase</keyword>
<keyword evidence="2 8" id="KW-0696">RNA-directed RNA polymerase</keyword>
<dbReference type="PANTHER" id="PTHR23079">
    <property type="entry name" value="RNA-DEPENDENT RNA POLYMERASE"/>
    <property type="match status" value="1"/>
</dbReference>
<evidence type="ECO:0000256" key="8">
    <source>
        <dbReference type="RuleBase" id="RU363098"/>
    </source>
</evidence>
<keyword evidence="3 8" id="KW-0808">Transferase</keyword>
<evidence type="ECO:0000313" key="12">
    <source>
        <dbReference type="Proteomes" id="UP001489004"/>
    </source>
</evidence>
<dbReference type="AlphaFoldDB" id="A0AAW1Q761"/>
<protein>
    <recommendedName>
        <fullName evidence="8">RNA-dependent RNA polymerase</fullName>
        <ecNumber evidence="8">2.7.7.48</ecNumber>
    </recommendedName>
</protein>
<dbReference type="InterPro" id="IPR007855">
    <property type="entry name" value="RDRP"/>
</dbReference>
<dbReference type="GO" id="GO:0003723">
    <property type="term" value="F:RNA binding"/>
    <property type="evidence" value="ECO:0007669"/>
    <property type="project" value="UniProtKB-KW"/>
</dbReference>
<feature type="domain" description="RDRP C-terminal head" evidence="10">
    <location>
        <begin position="940"/>
        <end position="1095"/>
    </location>
</feature>
<dbReference type="GO" id="GO:0003968">
    <property type="term" value="F:RNA-directed RNA polymerase activity"/>
    <property type="evidence" value="ECO:0007669"/>
    <property type="project" value="UniProtKB-KW"/>
</dbReference>
<dbReference type="EC" id="2.7.7.48" evidence="8"/>
<dbReference type="GO" id="GO:0031380">
    <property type="term" value="C:nuclear RNA-directed RNA polymerase complex"/>
    <property type="evidence" value="ECO:0007669"/>
    <property type="project" value="TreeGrafter"/>
</dbReference>
<comment type="caution">
    <text evidence="11">The sequence shown here is derived from an EMBL/GenBank/DDBJ whole genome shotgun (WGS) entry which is preliminary data.</text>
</comment>
<keyword evidence="5 8" id="KW-0694">RNA-binding</keyword>
<evidence type="ECO:0000256" key="4">
    <source>
        <dbReference type="ARBA" id="ARBA00022695"/>
    </source>
</evidence>
<comment type="similarity">
    <text evidence="1 8">Belongs to the RdRP family.</text>
</comment>
<sequence length="1099" mass="120530">MSGSSPIRRAEPARDKAAGRLLQASALHFCNSVGAKELVTLGSLETGISMEIKGRSAVLQFTNDDRTFKMQLRFKDFLGQWGLQSNAQTGRVSLVLPVRVPGRIMRLKLDAPEQVGRFWDDAREVWDRVCTVGSAVPSAMVGSSFVYRLCLVHTLAELRSAHKDVLDQLGRFRLLPNSLHAAMDLRCGRLADDAPEADDLADSLPFKVRYNLECLLSHGQVCQQQLTPAFYQALQSVASTVASEALHLMFCSRQRLMDPLATFRRHAAAVAEASAPGESFTREVLGSCMLVRRVVITPTRLACLPEEVETSNRVTRHFARQSECFLRLTFGEENGDKLCYAADGVELGPVVERNKGVMQHGITIAGRHFEFLAYSSSQLKEQACWFFSATPDTTAADVRRFMGSFLGIRTVGKAAARMGQCFSSTFDTLQVQPGSTSTVPDIKRNGFTFSDGVGQISPALMAAVLAHLVELGRTVPQAPVTALQIRFRGAKGMVTLCPHLHGLQLNTRPSMEKFETEHDWLEVVKLARWLPGYLNRQIIMLLLDSCGRGGVPDHVFEELQGAMLAILNSMLHDSDAALEVLAKYGGAEEGVLRCMHDMITAGCDMQREPHLEGLLAAVRAQLLQELKHKTRIFVPQAAILMGVMDEHGVLQYGEVFLQVQRPTDTEATVITGLVLVSKNPCLHPGDVRKLMAVDRPELQHLVNVLIFPQLGTRPHPNEIGGGDLDGDQYFVSWDPRLIPARPNAAAMDYSPPPPLGAPGSSPGLLEQVTQILARSAAFNCGSAAFNCGSPEPAGNTDRAMGSSSEETQLEELIDLFVRFPQNDILGKLCSAHLALADQSPTGVADPACILLAQQASLAVDFAKTGVPASWPAGLHVRAYPDYMAAKHREQYESGTIIGRLFRKIEVPKPPQSGLLLAEAAATSAAQAGHTADDQPLAWVYDVDLDFDNEDWLDEAHSERLEYESELVKIMNQFGVLSEAQLVSGCIHKFSKLLKRKQFDVRQQVLEAVRGLRAATLRAFEEDVAYWVGGDSTDPEELARQTATARLAKASAWYRVTYHPDFAGLGSTSPHADQAQLLSFPWVAHKYLAQLKRVNAHHSQ</sequence>
<dbReference type="Proteomes" id="UP001489004">
    <property type="component" value="Unassembled WGS sequence"/>
</dbReference>
<organism evidence="11 12">
    <name type="scientific">[Myrmecia] bisecta</name>
    <dbReference type="NCBI Taxonomy" id="41462"/>
    <lineage>
        <taxon>Eukaryota</taxon>
        <taxon>Viridiplantae</taxon>
        <taxon>Chlorophyta</taxon>
        <taxon>core chlorophytes</taxon>
        <taxon>Trebouxiophyceae</taxon>
        <taxon>Trebouxiales</taxon>
        <taxon>Trebouxiaceae</taxon>
        <taxon>Myrmecia</taxon>
    </lineage>
</organism>
<dbReference type="GO" id="GO:0030422">
    <property type="term" value="P:siRNA processing"/>
    <property type="evidence" value="ECO:0007669"/>
    <property type="project" value="TreeGrafter"/>
</dbReference>
<dbReference type="InterPro" id="IPR057596">
    <property type="entry name" value="RDRP_core"/>
</dbReference>
<name>A0AAW1Q761_9CHLO</name>
<evidence type="ECO:0000256" key="3">
    <source>
        <dbReference type="ARBA" id="ARBA00022679"/>
    </source>
</evidence>
<reference evidence="11 12" key="1">
    <citation type="journal article" date="2024" name="Nat. Commun.">
        <title>Phylogenomics reveals the evolutionary origins of lichenization in chlorophyte algae.</title>
        <authorList>
            <person name="Puginier C."/>
            <person name="Libourel C."/>
            <person name="Otte J."/>
            <person name="Skaloud P."/>
            <person name="Haon M."/>
            <person name="Grisel S."/>
            <person name="Petersen M."/>
            <person name="Berrin J.G."/>
            <person name="Delaux P.M."/>
            <person name="Dal Grande F."/>
            <person name="Keller J."/>
        </authorList>
    </citation>
    <scope>NUCLEOTIDE SEQUENCE [LARGE SCALE GENOMIC DNA]</scope>
    <source>
        <strain evidence="11 12">SAG 2043</strain>
    </source>
</reference>
<evidence type="ECO:0000256" key="2">
    <source>
        <dbReference type="ARBA" id="ARBA00022484"/>
    </source>
</evidence>
<accession>A0AAW1Q761</accession>
<dbReference type="Pfam" id="PF26253">
    <property type="entry name" value="RdRP_head"/>
    <property type="match status" value="1"/>
</dbReference>
<gene>
    <name evidence="11" type="ORF">WJX72_004281</name>
</gene>
<evidence type="ECO:0000259" key="9">
    <source>
        <dbReference type="Pfam" id="PF05183"/>
    </source>
</evidence>
<evidence type="ECO:0000256" key="1">
    <source>
        <dbReference type="ARBA" id="ARBA00005762"/>
    </source>
</evidence>
<comment type="catalytic activity">
    <reaction evidence="7 8">
        <text>RNA(n) + a ribonucleoside 5'-triphosphate = RNA(n+1) + diphosphate</text>
        <dbReference type="Rhea" id="RHEA:21248"/>
        <dbReference type="Rhea" id="RHEA-COMP:14527"/>
        <dbReference type="Rhea" id="RHEA-COMP:17342"/>
        <dbReference type="ChEBI" id="CHEBI:33019"/>
        <dbReference type="ChEBI" id="CHEBI:61557"/>
        <dbReference type="ChEBI" id="CHEBI:140395"/>
        <dbReference type="EC" id="2.7.7.48"/>
    </reaction>
</comment>
<evidence type="ECO:0000256" key="5">
    <source>
        <dbReference type="ARBA" id="ARBA00022884"/>
    </source>
</evidence>
<feature type="domain" description="RDRP core" evidence="9">
    <location>
        <begin position="296"/>
        <end position="904"/>
    </location>
</feature>